<dbReference type="GO" id="GO:0016747">
    <property type="term" value="F:acyltransferase activity, transferring groups other than amino-acyl groups"/>
    <property type="evidence" value="ECO:0007669"/>
    <property type="project" value="InterPro"/>
</dbReference>
<evidence type="ECO:0000256" key="2">
    <source>
        <dbReference type="ARBA" id="ARBA00023315"/>
    </source>
</evidence>
<dbReference type="InterPro" id="IPR016181">
    <property type="entry name" value="Acyl_CoA_acyltransferase"/>
</dbReference>
<sequence>MTLIIDKVDNPSEDEREAILEPLMAHNIAQVGDAGLEKFALLVRDDQSEQIHGGLYGKISGNWLFIELLGVSEQVRGQGIGSRLMAMAEDLARKKECVGIYLDTFDFQAPVFYQKLGFTQFGRLDDYPPGHQRYFFQKRLDHDGTGTHEDE</sequence>
<dbReference type="Proteomes" id="UP000337909">
    <property type="component" value="Unassembled WGS sequence"/>
</dbReference>
<dbReference type="InterPro" id="IPR050680">
    <property type="entry name" value="YpeA/RimI_acetyltransf"/>
</dbReference>
<keyword evidence="2 4" id="KW-0012">Acyltransferase</keyword>
<evidence type="ECO:0000256" key="1">
    <source>
        <dbReference type="ARBA" id="ARBA00022679"/>
    </source>
</evidence>
<dbReference type="Pfam" id="PF13508">
    <property type="entry name" value="Acetyltransf_7"/>
    <property type="match status" value="1"/>
</dbReference>
<dbReference type="PANTHER" id="PTHR43420">
    <property type="entry name" value="ACETYLTRANSFERASE"/>
    <property type="match status" value="1"/>
</dbReference>
<dbReference type="EMBL" id="CABVHQ010000030">
    <property type="protein sequence ID" value="VVO08022.1"/>
    <property type="molecule type" value="Genomic_DNA"/>
</dbReference>
<dbReference type="EC" id="2.3.1.-" evidence="4"/>
<organism evidence="4 5">
    <name type="scientific">Pseudomonas fluorescens</name>
    <dbReference type="NCBI Taxonomy" id="294"/>
    <lineage>
        <taxon>Bacteria</taxon>
        <taxon>Pseudomonadati</taxon>
        <taxon>Pseudomonadota</taxon>
        <taxon>Gammaproteobacteria</taxon>
        <taxon>Pseudomonadales</taxon>
        <taxon>Pseudomonadaceae</taxon>
        <taxon>Pseudomonas</taxon>
    </lineage>
</organism>
<evidence type="ECO:0000313" key="5">
    <source>
        <dbReference type="Proteomes" id="UP000337909"/>
    </source>
</evidence>
<dbReference type="CDD" id="cd04301">
    <property type="entry name" value="NAT_SF"/>
    <property type="match status" value="1"/>
</dbReference>
<accession>A0A5E7DL89</accession>
<dbReference type="AlphaFoldDB" id="A0A5E7DL89"/>
<protein>
    <submittedName>
        <fullName evidence="4">Acetyltransferase</fullName>
        <ecNumber evidence="4">2.3.1.-</ecNumber>
    </submittedName>
</protein>
<feature type="domain" description="N-acetyltransferase" evidence="3">
    <location>
        <begin position="1"/>
        <end position="141"/>
    </location>
</feature>
<dbReference type="Gene3D" id="3.40.630.30">
    <property type="match status" value="1"/>
</dbReference>
<name>A0A5E7DL89_PSEFL</name>
<keyword evidence="1 4" id="KW-0808">Transferase</keyword>
<evidence type="ECO:0000313" key="4">
    <source>
        <dbReference type="EMBL" id="VVO08022.1"/>
    </source>
</evidence>
<dbReference type="InterPro" id="IPR000182">
    <property type="entry name" value="GNAT_dom"/>
</dbReference>
<reference evidence="4 5" key="1">
    <citation type="submission" date="2019-09" db="EMBL/GenBank/DDBJ databases">
        <authorList>
            <person name="Chandra G."/>
            <person name="Truman W A."/>
        </authorList>
    </citation>
    <scope>NUCLEOTIDE SEQUENCE [LARGE SCALE GENOMIC DNA]</scope>
    <source>
        <strain evidence="4">PS691</strain>
    </source>
</reference>
<proteinExistence type="predicted"/>
<gene>
    <name evidence="4" type="ORF">PS691_03172</name>
</gene>
<dbReference type="RefSeq" id="WP_150643096.1">
    <property type="nucleotide sequence ID" value="NZ_CABVHQ010000030.1"/>
</dbReference>
<evidence type="ECO:0000259" key="3">
    <source>
        <dbReference type="PROSITE" id="PS51186"/>
    </source>
</evidence>
<dbReference type="SUPFAM" id="SSF55729">
    <property type="entry name" value="Acyl-CoA N-acyltransferases (Nat)"/>
    <property type="match status" value="1"/>
</dbReference>
<dbReference type="PROSITE" id="PS51186">
    <property type="entry name" value="GNAT"/>
    <property type="match status" value="1"/>
</dbReference>
<dbReference type="OrthoDB" id="9787920at2"/>